<keyword evidence="2" id="KW-1185">Reference proteome</keyword>
<proteinExistence type="predicted"/>
<accession>A0ABQ4MEH9</accession>
<reference evidence="1 2" key="1">
    <citation type="submission" date="2021-03" db="EMBL/GenBank/DDBJ databases">
        <title>Antimicrobial resistance genes in bacteria isolated from Japanese honey, and their potential for conferring macrolide and lincosamide resistance in the American foulbrood pathogen Paenibacillus larvae.</title>
        <authorList>
            <person name="Okamoto M."/>
            <person name="Kumagai M."/>
            <person name="Kanamori H."/>
            <person name="Takamatsu D."/>
        </authorList>
    </citation>
    <scope>NUCLEOTIDE SEQUENCE [LARGE SCALE GENOMIC DNA]</scope>
    <source>
        <strain evidence="1 2">J42TS3</strain>
    </source>
</reference>
<comment type="caution">
    <text evidence="1">The sequence shown here is derived from an EMBL/GenBank/DDBJ whole genome shotgun (WGS) entry which is preliminary data.</text>
</comment>
<evidence type="ECO:0000313" key="1">
    <source>
        <dbReference type="EMBL" id="GIP54407.1"/>
    </source>
</evidence>
<dbReference type="Proteomes" id="UP000679992">
    <property type="component" value="Unassembled WGS sequence"/>
</dbReference>
<dbReference type="EMBL" id="BOSL01000011">
    <property type="protein sequence ID" value="GIP54407.1"/>
    <property type="molecule type" value="Genomic_DNA"/>
</dbReference>
<protein>
    <submittedName>
        <fullName evidence="1">Uncharacterized protein</fullName>
    </submittedName>
</protein>
<sequence>MAIKKMFKPRENRNEPRFSKDRFLMSERYSEREKDVLSILLEDGQTYTTEEAEQQIQQFMTRRVK</sequence>
<organism evidence="1 2">
    <name type="scientific">Paenibacillus vini</name>
    <dbReference type="NCBI Taxonomy" id="1476024"/>
    <lineage>
        <taxon>Bacteria</taxon>
        <taxon>Bacillati</taxon>
        <taxon>Bacillota</taxon>
        <taxon>Bacilli</taxon>
        <taxon>Bacillales</taxon>
        <taxon>Paenibacillaceae</taxon>
        <taxon>Paenibacillus</taxon>
    </lineage>
</organism>
<evidence type="ECO:0000313" key="2">
    <source>
        <dbReference type="Proteomes" id="UP000679992"/>
    </source>
</evidence>
<dbReference type="RefSeq" id="WP_213655695.1">
    <property type="nucleotide sequence ID" value="NZ_BOSL01000011.1"/>
</dbReference>
<gene>
    <name evidence="1" type="ORF">J42TS3_34420</name>
</gene>
<name>A0ABQ4MEH9_9BACL</name>